<accession>A0ABQ1Y9N1</accession>
<proteinExistence type="predicted"/>
<keyword evidence="3" id="KW-1185">Reference proteome</keyword>
<evidence type="ECO:0000313" key="3">
    <source>
        <dbReference type="Proteomes" id="UP000642938"/>
    </source>
</evidence>
<dbReference type="Proteomes" id="UP000642938">
    <property type="component" value="Unassembled WGS sequence"/>
</dbReference>
<evidence type="ECO:0008006" key="4">
    <source>
        <dbReference type="Google" id="ProtNLM"/>
    </source>
</evidence>
<organism evidence="2 3">
    <name type="scientific">Pedobacter zeae</name>
    <dbReference type="NCBI Taxonomy" id="1737356"/>
    <lineage>
        <taxon>Bacteria</taxon>
        <taxon>Pseudomonadati</taxon>
        <taxon>Bacteroidota</taxon>
        <taxon>Sphingobacteriia</taxon>
        <taxon>Sphingobacteriales</taxon>
        <taxon>Sphingobacteriaceae</taxon>
        <taxon>Pedobacter</taxon>
    </lineage>
</organism>
<feature type="signal peptide" evidence="1">
    <location>
        <begin position="1"/>
        <end position="19"/>
    </location>
</feature>
<protein>
    <recommendedName>
        <fullName evidence="4">DUF3887 domain-containing protein</fullName>
    </recommendedName>
</protein>
<sequence>MDMRLVLLLFLSISTGSFAQDQVAEKTVQNFLVQFNAAKYDQIYSTLSADYQKKLSKKNMVKYLDYIHGMVRGFRSATFKTQKGKEFMYFFTCKDKEINADFQCVINSDGKFEYLTFKRIGGKGDPPPVGKMKQ</sequence>
<keyword evidence="1" id="KW-0732">Signal</keyword>
<gene>
    <name evidence="2" type="ORF">GCM10007422_41700</name>
</gene>
<reference evidence="3" key="1">
    <citation type="journal article" date="2019" name="Int. J. Syst. Evol. Microbiol.">
        <title>The Global Catalogue of Microorganisms (GCM) 10K type strain sequencing project: providing services to taxonomists for standard genome sequencing and annotation.</title>
        <authorList>
            <consortium name="The Broad Institute Genomics Platform"/>
            <consortium name="The Broad Institute Genome Sequencing Center for Infectious Disease"/>
            <person name="Wu L."/>
            <person name="Ma J."/>
        </authorList>
    </citation>
    <scope>NUCLEOTIDE SEQUENCE [LARGE SCALE GENOMIC DNA]</scope>
    <source>
        <strain evidence="3">CGMCC 1.15287</strain>
    </source>
</reference>
<evidence type="ECO:0000256" key="1">
    <source>
        <dbReference type="SAM" id="SignalP"/>
    </source>
</evidence>
<name>A0ABQ1Y9N1_9SPHI</name>
<comment type="caution">
    <text evidence="2">The sequence shown here is derived from an EMBL/GenBank/DDBJ whole genome shotgun (WGS) entry which is preliminary data.</text>
</comment>
<dbReference type="EMBL" id="BMHZ01000004">
    <property type="protein sequence ID" value="GGH17877.1"/>
    <property type="molecule type" value="Genomic_DNA"/>
</dbReference>
<evidence type="ECO:0000313" key="2">
    <source>
        <dbReference type="EMBL" id="GGH17877.1"/>
    </source>
</evidence>
<feature type="chain" id="PRO_5045629368" description="DUF3887 domain-containing protein" evidence="1">
    <location>
        <begin position="20"/>
        <end position="134"/>
    </location>
</feature>